<feature type="transmembrane region" description="Helical" evidence="1">
    <location>
        <begin position="143"/>
        <end position="161"/>
    </location>
</feature>
<feature type="domain" description="Signal transduction histidine kinase internal region" evidence="2">
    <location>
        <begin position="182"/>
        <end position="259"/>
    </location>
</feature>
<accession>A0ABT0PN05</accession>
<feature type="transmembrane region" description="Helical" evidence="1">
    <location>
        <begin position="59"/>
        <end position="81"/>
    </location>
</feature>
<dbReference type="InterPro" id="IPR036890">
    <property type="entry name" value="HATPase_C_sf"/>
</dbReference>
<dbReference type="PANTHER" id="PTHR34220">
    <property type="entry name" value="SENSOR HISTIDINE KINASE YPDA"/>
    <property type="match status" value="1"/>
</dbReference>
<dbReference type="PANTHER" id="PTHR34220:SF7">
    <property type="entry name" value="SENSOR HISTIDINE KINASE YPDA"/>
    <property type="match status" value="1"/>
</dbReference>
<proteinExistence type="predicted"/>
<sequence>MRSLTMKKNEGSKKLFFTEKRLLGLLAAFYTGLTLLGFIKTIYIKVYNDGLARVTWSDIVFSMILEWSGVMLFSILISRLVKYLMQRKISLSLVIPIHLIAGLLFGIFMTFLHHLATIIDNTHNVVLFDLGRLQFNFIRYLEYNLLIYFTVTFIIYTYYYINRALTESEKKNNIEQKFNEAKAMALQNQLHPHFLFNSLNNVSALIDIDKKKSKDMIADISEYLYNTVNLFEHKYITLEYELELLDKYLNIIETRFQAQLSISKSIQVDTKNVSVPPLIIQPIVENAVKHGYSRDHEHLNIKIDVSRPKNQLCIQVSNDGLPLTQKIGDLKKNGTGIKNIDERLSAIYGNDYQLNFCNDAENNQVVFQLLLHQTDEQTMQTNHAQPVFLSD</sequence>
<evidence type="ECO:0000256" key="1">
    <source>
        <dbReference type="SAM" id="Phobius"/>
    </source>
</evidence>
<gene>
    <name evidence="3" type="ORF">M3P19_01280</name>
</gene>
<keyword evidence="1" id="KW-0472">Membrane</keyword>
<feature type="transmembrane region" description="Helical" evidence="1">
    <location>
        <begin position="93"/>
        <end position="116"/>
    </location>
</feature>
<evidence type="ECO:0000313" key="3">
    <source>
        <dbReference type="EMBL" id="MCL6272616.1"/>
    </source>
</evidence>
<keyword evidence="4" id="KW-1185">Reference proteome</keyword>
<keyword evidence="1" id="KW-0812">Transmembrane</keyword>
<dbReference type="Proteomes" id="UP001203607">
    <property type="component" value="Unassembled WGS sequence"/>
</dbReference>
<dbReference type="GO" id="GO:0016301">
    <property type="term" value="F:kinase activity"/>
    <property type="evidence" value="ECO:0007669"/>
    <property type="project" value="UniProtKB-KW"/>
</dbReference>
<dbReference type="InterPro" id="IPR050640">
    <property type="entry name" value="Bact_2-comp_sensor_kinase"/>
</dbReference>
<dbReference type="SUPFAM" id="SSF55874">
    <property type="entry name" value="ATPase domain of HSP90 chaperone/DNA topoisomerase II/histidine kinase"/>
    <property type="match status" value="1"/>
</dbReference>
<dbReference type="InterPro" id="IPR010559">
    <property type="entry name" value="Sig_transdc_His_kin_internal"/>
</dbReference>
<dbReference type="Pfam" id="PF06580">
    <property type="entry name" value="His_kinase"/>
    <property type="match status" value="1"/>
</dbReference>
<protein>
    <submittedName>
        <fullName evidence="3">Histidine kinase</fullName>
    </submittedName>
</protein>
<dbReference type="RefSeq" id="WP_249655802.1">
    <property type="nucleotide sequence ID" value="NZ_JAMFMA010000001.1"/>
</dbReference>
<dbReference type="Gene3D" id="3.30.565.10">
    <property type="entry name" value="Histidine kinase-like ATPase, C-terminal domain"/>
    <property type="match status" value="1"/>
</dbReference>
<keyword evidence="1" id="KW-1133">Transmembrane helix</keyword>
<keyword evidence="3" id="KW-0418">Kinase</keyword>
<dbReference type="EMBL" id="JAMFMA010000001">
    <property type="protein sequence ID" value="MCL6272616.1"/>
    <property type="molecule type" value="Genomic_DNA"/>
</dbReference>
<evidence type="ECO:0000259" key="2">
    <source>
        <dbReference type="Pfam" id="PF06580"/>
    </source>
</evidence>
<name>A0ABT0PN05_9FLAO</name>
<reference evidence="3 4" key="1">
    <citation type="submission" date="2022-05" db="EMBL/GenBank/DDBJ databases">
        <authorList>
            <person name="Park J.-S."/>
        </authorList>
    </citation>
    <scope>NUCLEOTIDE SEQUENCE [LARGE SCALE GENOMIC DNA]</scope>
    <source>
        <strain evidence="3 4">2012CJ35-5</strain>
    </source>
</reference>
<evidence type="ECO:0000313" key="4">
    <source>
        <dbReference type="Proteomes" id="UP001203607"/>
    </source>
</evidence>
<keyword evidence="3" id="KW-0808">Transferase</keyword>
<comment type="caution">
    <text evidence="3">The sequence shown here is derived from an EMBL/GenBank/DDBJ whole genome shotgun (WGS) entry which is preliminary data.</text>
</comment>
<feature type="transmembrane region" description="Helical" evidence="1">
    <location>
        <begin position="21"/>
        <end position="39"/>
    </location>
</feature>
<organism evidence="3 4">
    <name type="scientific">Flagellimonas spongiicola</name>
    <dbReference type="NCBI Taxonomy" id="2942208"/>
    <lineage>
        <taxon>Bacteria</taxon>
        <taxon>Pseudomonadati</taxon>
        <taxon>Bacteroidota</taxon>
        <taxon>Flavobacteriia</taxon>
        <taxon>Flavobacteriales</taxon>
        <taxon>Flavobacteriaceae</taxon>
        <taxon>Flagellimonas</taxon>
    </lineage>
</organism>